<evidence type="ECO:0000313" key="3">
    <source>
        <dbReference type="Proteomes" id="UP000315995"/>
    </source>
</evidence>
<protein>
    <submittedName>
        <fullName evidence="2">Uncharacterized protein</fullName>
    </submittedName>
</protein>
<reference evidence="2 3" key="1">
    <citation type="submission" date="2019-06" db="EMBL/GenBank/DDBJ databases">
        <title>Persicimonas caeni gen. nov., sp. nov., a predatory bacterium isolated from solar saltern.</title>
        <authorList>
            <person name="Wang S."/>
        </authorList>
    </citation>
    <scope>NUCLEOTIDE SEQUENCE [LARGE SCALE GENOMIC DNA]</scope>
    <source>
        <strain evidence="2 3">YN101</strain>
    </source>
</reference>
<dbReference type="OrthoDB" id="9970895at2"/>
<keyword evidence="1" id="KW-0812">Transmembrane</keyword>
<keyword evidence="1" id="KW-0472">Membrane</keyword>
<dbReference type="Proteomes" id="UP000315995">
    <property type="component" value="Chromosome"/>
</dbReference>
<organism evidence="2 3">
    <name type="scientific">Persicimonas caeni</name>
    <dbReference type="NCBI Taxonomy" id="2292766"/>
    <lineage>
        <taxon>Bacteria</taxon>
        <taxon>Deltaproteobacteria</taxon>
        <taxon>Bradymonadales</taxon>
        <taxon>Bradymonadaceae</taxon>
        <taxon>Persicimonas</taxon>
    </lineage>
</organism>
<feature type="transmembrane region" description="Helical" evidence="1">
    <location>
        <begin position="20"/>
        <end position="38"/>
    </location>
</feature>
<dbReference type="RefSeq" id="WP_141198944.1">
    <property type="nucleotide sequence ID" value="NZ_CP041186.1"/>
</dbReference>
<dbReference type="EMBL" id="CP041186">
    <property type="protein sequence ID" value="QDG52473.1"/>
    <property type="molecule type" value="Genomic_DNA"/>
</dbReference>
<name>A0A4Y6PW49_PERCE</name>
<feature type="transmembrane region" description="Helical" evidence="1">
    <location>
        <begin position="50"/>
        <end position="71"/>
    </location>
</feature>
<accession>A0A5B8Y6X6</accession>
<gene>
    <name evidence="2" type="ORF">FIV42_17535</name>
</gene>
<accession>A0A4Y6PW49</accession>
<feature type="transmembrane region" description="Helical" evidence="1">
    <location>
        <begin position="77"/>
        <end position="97"/>
    </location>
</feature>
<evidence type="ECO:0000313" key="2">
    <source>
        <dbReference type="EMBL" id="QDG52473.1"/>
    </source>
</evidence>
<keyword evidence="3" id="KW-1185">Reference proteome</keyword>
<keyword evidence="1" id="KW-1133">Transmembrane helix</keyword>
<evidence type="ECO:0000256" key="1">
    <source>
        <dbReference type="SAM" id="Phobius"/>
    </source>
</evidence>
<sequence>MNNAVKEKPPGLWSSKPTALLATLAAGTGAIALGSIGVEIWTDQSLAQTASLGVAFVSAPLGLATLVLSALTARSNMVWSAPGFVFALAYWTIFALAA</sequence>
<dbReference type="AlphaFoldDB" id="A0A4Y6PW49"/>
<proteinExistence type="predicted"/>